<keyword evidence="8" id="KW-1185">Reference proteome</keyword>
<accession>A0A506TWM7</accession>
<dbReference type="GO" id="GO:0005886">
    <property type="term" value="C:plasma membrane"/>
    <property type="evidence" value="ECO:0007669"/>
    <property type="project" value="TreeGrafter"/>
</dbReference>
<evidence type="ECO:0000256" key="1">
    <source>
        <dbReference type="ARBA" id="ARBA00004141"/>
    </source>
</evidence>
<dbReference type="Gene3D" id="1.20.1250.20">
    <property type="entry name" value="MFS general substrate transporter like domains"/>
    <property type="match status" value="1"/>
</dbReference>
<feature type="transmembrane region" description="Helical" evidence="5">
    <location>
        <begin position="87"/>
        <end position="110"/>
    </location>
</feature>
<dbReference type="EMBL" id="VHLH01000030">
    <property type="protein sequence ID" value="TPW26473.1"/>
    <property type="molecule type" value="Genomic_DNA"/>
</dbReference>
<dbReference type="RefSeq" id="WP_141167857.1">
    <property type="nucleotide sequence ID" value="NZ_VHLH01000030.1"/>
</dbReference>
<evidence type="ECO:0000256" key="4">
    <source>
        <dbReference type="ARBA" id="ARBA00023136"/>
    </source>
</evidence>
<dbReference type="PROSITE" id="PS00217">
    <property type="entry name" value="SUGAR_TRANSPORT_2"/>
    <property type="match status" value="1"/>
</dbReference>
<dbReference type="Pfam" id="PF07690">
    <property type="entry name" value="MFS_1"/>
    <property type="match status" value="1"/>
</dbReference>
<feature type="transmembrane region" description="Helical" evidence="5">
    <location>
        <begin position="412"/>
        <end position="433"/>
    </location>
</feature>
<feature type="transmembrane region" description="Helical" evidence="5">
    <location>
        <begin position="235"/>
        <end position="255"/>
    </location>
</feature>
<dbReference type="PROSITE" id="PS50850">
    <property type="entry name" value="MFS"/>
    <property type="match status" value="1"/>
</dbReference>
<name>A0A506TWM7_9HYPH</name>
<sequence>MASQSTVTEDAHSGARREFFTLFPSIMLPMFLAVVDQTIVATALPAIAESFGDVERISWVVISYLVAATIAAPVYGRLGDALGRRRLMFIAIAIFMVASLVCAASVNLMMLVAGRVLQGFGGGGLMTLSQALVGEAVPPRARARFQGYLASVAVTSSMFGPVAGGFLTQYFGWPSIFLVNIPVGFAAIALVTRVKSRPTGARAGRFDAGGLGLFAAFVASFLIMLEQAQKLDAALLPSILTLIAVTVLAAIVLVWRELRAPDPLFPVHVFRNPSIWRCDLLASCHGAVLVSLITYLPIYLRVTRDASAGEIGVFLLPMMACVGIGSMTTGQIVSRTGRAAIMPSVGLMVVAFGMAVLGFAADHMTNLQLSLALAVTSLFIGTVMGVVQVTVQTAAGPAMLGTAAASVQFSRSLGAAFGAATIGAILFAVLTILDPQATAIFAKLFEPTGDPLTGVSKDAIAMVQGDIRFAFNVCFLTISAIAAGASALAWSIPMRRI</sequence>
<feature type="transmembrane region" description="Helical" evidence="5">
    <location>
        <begin position="116"/>
        <end position="133"/>
    </location>
</feature>
<dbReference type="AlphaFoldDB" id="A0A506TWM7"/>
<evidence type="ECO:0000256" key="3">
    <source>
        <dbReference type="ARBA" id="ARBA00022989"/>
    </source>
</evidence>
<keyword evidence="4 5" id="KW-0472">Membrane</keyword>
<dbReference type="Proteomes" id="UP000320314">
    <property type="component" value="Unassembled WGS sequence"/>
</dbReference>
<comment type="caution">
    <text evidence="7">The sequence shown here is derived from an EMBL/GenBank/DDBJ whole genome shotgun (WGS) entry which is preliminary data.</text>
</comment>
<dbReference type="GO" id="GO:0022857">
    <property type="term" value="F:transmembrane transporter activity"/>
    <property type="evidence" value="ECO:0007669"/>
    <property type="project" value="InterPro"/>
</dbReference>
<evidence type="ECO:0000313" key="8">
    <source>
        <dbReference type="Proteomes" id="UP000320314"/>
    </source>
</evidence>
<dbReference type="InterPro" id="IPR036259">
    <property type="entry name" value="MFS_trans_sf"/>
</dbReference>
<evidence type="ECO:0000256" key="2">
    <source>
        <dbReference type="ARBA" id="ARBA00022692"/>
    </source>
</evidence>
<comment type="subcellular location">
    <subcellularLocation>
        <location evidence="1">Membrane</location>
        <topology evidence="1">Multi-pass membrane protein</topology>
    </subcellularLocation>
</comment>
<feature type="transmembrane region" description="Helical" evidence="5">
    <location>
        <begin position="340"/>
        <end position="361"/>
    </location>
</feature>
<feature type="transmembrane region" description="Helical" evidence="5">
    <location>
        <begin position="20"/>
        <end position="44"/>
    </location>
</feature>
<dbReference type="InterPro" id="IPR020846">
    <property type="entry name" value="MFS_dom"/>
</dbReference>
<dbReference type="SUPFAM" id="SSF103473">
    <property type="entry name" value="MFS general substrate transporter"/>
    <property type="match status" value="1"/>
</dbReference>
<evidence type="ECO:0000313" key="7">
    <source>
        <dbReference type="EMBL" id="TPW26473.1"/>
    </source>
</evidence>
<protein>
    <submittedName>
        <fullName evidence="7">MFS transporter</fullName>
    </submittedName>
</protein>
<keyword evidence="3 5" id="KW-1133">Transmembrane helix</keyword>
<feature type="transmembrane region" description="Helical" evidence="5">
    <location>
        <begin position="367"/>
        <end position="391"/>
    </location>
</feature>
<dbReference type="PRINTS" id="PR01036">
    <property type="entry name" value="TCRTETB"/>
</dbReference>
<dbReference type="PANTHER" id="PTHR23501:SF197">
    <property type="entry name" value="COMD"/>
    <property type="match status" value="1"/>
</dbReference>
<feature type="transmembrane region" description="Helical" evidence="5">
    <location>
        <begin position="469"/>
        <end position="492"/>
    </location>
</feature>
<dbReference type="InterPro" id="IPR011701">
    <property type="entry name" value="MFS"/>
</dbReference>
<dbReference type="OrthoDB" id="9812221at2"/>
<dbReference type="Gene3D" id="1.20.1720.10">
    <property type="entry name" value="Multidrug resistance protein D"/>
    <property type="match status" value="1"/>
</dbReference>
<feature type="transmembrane region" description="Helical" evidence="5">
    <location>
        <begin position="56"/>
        <end position="75"/>
    </location>
</feature>
<dbReference type="InterPro" id="IPR005829">
    <property type="entry name" value="Sugar_transporter_CS"/>
</dbReference>
<evidence type="ECO:0000259" key="6">
    <source>
        <dbReference type="PROSITE" id="PS50850"/>
    </source>
</evidence>
<gene>
    <name evidence="7" type="ORF">FJU11_14830</name>
</gene>
<evidence type="ECO:0000256" key="5">
    <source>
        <dbReference type="SAM" id="Phobius"/>
    </source>
</evidence>
<organism evidence="7 8">
    <name type="scientific">Pararhizobium mangrovi</name>
    <dbReference type="NCBI Taxonomy" id="2590452"/>
    <lineage>
        <taxon>Bacteria</taxon>
        <taxon>Pseudomonadati</taxon>
        <taxon>Pseudomonadota</taxon>
        <taxon>Alphaproteobacteria</taxon>
        <taxon>Hyphomicrobiales</taxon>
        <taxon>Rhizobiaceae</taxon>
        <taxon>Rhizobium/Agrobacterium group</taxon>
        <taxon>Pararhizobium</taxon>
    </lineage>
</organism>
<feature type="transmembrane region" description="Helical" evidence="5">
    <location>
        <begin position="311"/>
        <end position="333"/>
    </location>
</feature>
<keyword evidence="2 5" id="KW-0812">Transmembrane</keyword>
<feature type="transmembrane region" description="Helical" evidence="5">
    <location>
        <begin position="203"/>
        <end position="223"/>
    </location>
</feature>
<feature type="transmembrane region" description="Helical" evidence="5">
    <location>
        <begin position="145"/>
        <end position="164"/>
    </location>
</feature>
<feature type="transmembrane region" description="Helical" evidence="5">
    <location>
        <begin position="170"/>
        <end position="191"/>
    </location>
</feature>
<reference evidence="7 8" key="1">
    <citation type="submission" date="2019-06" db="EMBL/GenBank/DDBJ databases">
        <authorList>
            <person name="Li M."/>
        </authorList>
    </citation>
    <scope>NUCLEOTIDE SEQUENCE [LARGE SCALE GENOMIC DNA]</scope>
    <source>
        <strain evidence="7 8">BGMRC6574</strain>
    </source>
</reference>
<feature type="domain" description="Major facilitator superfamily (MFS) profile" evidence="6">
    <location>
        <begin position="22"/>
        <end position="497"/>
    </location>
</feature>
<proteinExistence type="predicted"/>
<dbReference type="PANTHER" id="PTHR23501">
    <property type="entry name" value="MAJOR FACILITATOR SUPERFAMILY"/>
    <property type="match status" value="1"/>
</dbReference>